<evidence type="ECO:0000313" key="4">
    <source>
        <dbReference type="Proteomes" id="UP001528823"/>
    </source>
</evidence>
<proteinExistence type="predicted"/>
<dbReference type="Gene3D" id="2.40.160.10">
    <property type="entry name" value="Porin"/>
    <property type="match status" value="1"/>
</dbReference>
<evidence type="ECO:0000256" key="1">
    <source>
        <dbReference type="SAM" id="SignalP"/>
    </source>
</evidence>
<comment type="caution">
    <text evidence="3">The sequence shown here is derived from an EMBL/GenBank/DDBJ whole genome shotgun (WGS) entry which is preliminary data.</text>
</comment>
<dbReference type="Proteomes" id="UP001528823">
    <property type="component" value="Unassembled WGS sequence"/>
</dbReference>
<accession>A0ABT5U3F9</accession>
<feature type="domain" description="Porin" evidence="2">
    <location>
        <begin position="14"/>
        <end position="308"/>
    </location>
</feature>
<gene>
    <name evidence="3" type="ORF">ORQ98_02580</name>
</gene>
<dbReference type="InterPro" id="IPR023614">
    <property type="entry name" value="Porin_dom_sf"/>
</dbReference>
<dbReference type="InterPro" id="IPR033900">
    <property type="entry name" value="Gram_neg_porin_domain"/>
</dbReference>
<dbReference type="Pfam" id="PF13609">
    <property type="entry name" value="Porin_4"/>
    <property type="match status" value="1"/>
</dbReference>
<dbReference type="RefSeq" id="WP_274687217.1">
    <property type="nucleotide sequence ID" value="NZ_JAPMOU010000002.1"/>
</dbReference>
<feature type="signal peptide" evidence="1">
    <location>
        <begin position="1"/>
        <end position="25"/>
    </location>
</feature>
<name>A0ABT5U3F9_9GAMM</name>
<evidence type="ECO:0000259" key="2">
    <source>
        <dbReference type="Pfam" id="PF13609"/>
    </source>
</evidence>
<feature type="chain" id="PRO_5046548032" evidence="1">
    <location>
        <begin position="26"/>
        <end position="331"/>
    </location>
</feature>
<dbReference type="SUPFAM" id="SSF56935">
    <property type="entry name" value="Porins"/>
    <property type="match status" value="1"/>
</dbReference>
<reference evidence="3 4" key="1">
    <citation type="submission" date="2022-11" db="EMBL/GenBank/DDBJ databases">
        <title>Spartinivicinus poritis sp. nov., isolated from scleractinian coral Porites lutea.</title>
        <authorList>
            <person name="Zhang G."/>
            <person name="Cai L."/>
            <person name="Wei Q."/>
        </authorList>
    </citation>
    <scope>NUCLEOTIDE SEQUENCE [LARGE SCALE GENOMIC DNA]</scope>
    <source>
        <strain evidence="3 4">A2-2</strain>
    </source>
</reference>
<keyword evidence="4" id="KW-1185">Reference proteome</keyword>
<organism evidence="3 4">
    <name type="scientific">Spartinivicinus poritis</name>
    <dbReference type="NCBI Taxonomy" id="2994640"/>
    <lineage>
        <taxon>Bacteria</taxon>
        <taxon>Pseudomonadati</taxon>
        <taxon>Pseudomonadota</taxon>
        <taxon>Gammaproteobacteria</taxon>
        <taxon>Oceanospirillales</taxon>
        <taxon>Zooshikellaceae</taxon>
        <taxon>Spartinivicinus</taxon>
    </lineage>
</organism>
<sequence length="331" mass="35928">MKSTKLVSLVSFAVVASVASNSIFAASHGKDDDIELYGEIEIRSLDRETTDLDTIVDKARIGFKGAHKLNMSGVKGRWQIEFNLPSDNDPANDSTDDGDVGLRKANVGLQGDFGEVIFGRQNNILADTKVIDTFKNDSGVFLFAPDRLGNAMTYVTPNMGGFHGYVQVATDADPEENDVDATVWGANYSDDTFYFGISRYDEDDDYIGAERDVTSLGAKASFGDFSVFGTLQDEDHTNTLVYGVGIGLTMNDWTFKTALYGFDSDDDGRFGAADGSDDEGRALFFLADYALGHGISTFAQYVYYDEDAEDEGFGGSVFSVGIAAEISRTLM</sequence>
<dbReference type="EMBL" id="JAPMOU010000002">
    <property type="protein sequence ID" value="MDE1460847.1"/>
    <property type="molecule type" value="Genomic_DNA"/>
</dbReference>
<keyword evidence="1" id="KW-0732">Signal</keyword>
<protein>
    <submittedName>
        <fullName evidence="3">Porin</fullName>
    </submittedName>
</protein>
<evidence type="ECO:0000313" key="3">
    <source>
        <dbReference type="EMBL" id="MDE1460847.1"/>
    </source>
</evidence>